<evidence type="ECO:0000256" key="3">
    <source>
        <dbReference type="ARBA" id="ARBA00022989"/>
    </source>
</evidence>
<comment type="subcellular location">
    <subcellularLocation>
        <location evidence="1">Membrane</location>
        <topology evidence="1">Multi-pass membrane protein</topology>
    </subcellularLocation>
</comment>
<evidence type="ECO:0000259" key="6">
    <source>
        <dbReference type="Pfam" id="PF08016"/>
    </source>
</evidence>
<gene>
    <name evidence="7" type="ORF">RRG08_001832</name>
</gene>
<protein>
    <recommendedName>
        <fullName evidence="6">Polycystin cation channel PKD1/PKD2 domain-containing protein</fullName>
    </recommendedName>
</protein>
<organism evidence="7 8">
    <name type="scientific">Elysia crispata</name>
    <name type="common">lettuce slug</name>
    <dbReference type="NCBI Taxonomy" id="231223"/>
    <lineage>
        <taxon>Eukaryota</taxon>
        <taxon>Metazoa</taxon>
        <taxon>Spiralia</taxon>
        <taxon>Lophotrochozoa</taxon>
        <taxon>Mollusca</taxon>
        <taxon>Gastropoda</taxon>
        <taxon>Heterobranchia</taxon>
        <taxon>Euthyneura</taxon>
        <taxon>Panpulmonata</taxon>
        <taxon>Sacoglossa</taxon>
        <taxon>Placobranchoidea</taxon>
        <taxon>Plakobranchidae</taxon>
        <taxon>Elysia</taxon>
    </lineage>
</organism>
<evidence type="ECO:0000313" key="7">
    <source>
        <dbReference type="EMBL" id="KAK3735042.1"/>
    </source>
</evidence>
<name>A0AAE1CTR0_9GAST</name>
<keyword evidence="4 5" id="KW-0472">Membrane</keyword>
<keyword evidence="8" id="KW-1185">Reference proteome</keyword>
<evidence type="ECO:0000256" key="1">
    <source>
        <dbReference type="ARBA" id="ARBA00004141"/>
    </source>
</evidence>
<evidence type="ECO:0000256" key="4">
    <source>
        <dbReference type="ARBA" id="ARBA00023136"/>
    </source>
</evidence>
<accession>A0AAE1CTR0</accession>
<dbReference type="EMBL" id="JAWDGP010006830">
    <property type="protein sequence ID" value="KAK3735042.1"/>
    <property type="molecule type" value="Genomic_DNA"/>
</dbReference>
<keyword evidence="2 5" id="KW-0812">Transmembrane</keyword>
<feature type="domain" description="Polycystin cation channel PKD1/PKD2" evidence="6">
    <location>
        <begin position="8"/>
        <end position="92"/>
    </location>
</feature>
<dbReference type="InterPro" id="IPR013122">
    <property type="entry name" value="PKD1_2_channel"/>
</dbReference>
<feature type="transmembrane region" description="Helical" evidence="5">
    <location>
        <begin position="65"/>
        <end position="86"/>
    </location>
</feature>
<evidence type="ECO:0000256" key="2">
    <source>
        <dbReference type="ARBA" id="ARBA00022692"/>
    </source>
</evidence>
<comment type="caution">
    <text evidence="7">The sequence shown here is derived from an EMBL/GenBank/DDBJ whole genome shotgun (WGS) entry which is preliminary data.</text>
</comment>
<evidence type="ECO:0000256" key="5">
    <source>
        <dbReference type="SAM" id="Phobius"/>
    </source>
</evidence>
<keyword evidence="3 5" id="KW-1133">Transmembrane helix</keyword>
<dbReference type="Pfam" id="PF08016">
    <property type="entry name" value="PKD_channel"/>
    <property type="match status" value="1"/>
</dbReference>
<dbReference type="GO" id="GO:0016020">
    <property type="term" value="C:membrane"/>
    <property type="evidence" value="ECO:0007669"/>
    <property type="project" value="UniProtKB-SubCell"/>
</dbReference>
<proteinExistence type="predicted"/>
<reference evidence="7" key="1">
    <citation type="journal article" date="2023" name="G3 (Bethesda)">
        <title>A reference genome for the long-term kleptoplast-retaining sea slug Elysia crispata morphotype clarki.</title>
        <authorList>
            <person name="Eastman K.E."/>
            <person name="Pendleton A.L."/>
            <person name="Shaikh M.A."/>
            <person name="Suttiyut T."/>
            <person name="Ogas R."/>
            <person name="Tomko P."/>
            <person name="Gavelis G."/>
            <person name="Widhalm J.R."/>
            <person name="Wisecaver J.H."/>
        </authorList>
    </citation>
    <scope>NUCLEOTIDE SEQUENCE</scope>
    <source>
        <strain evidence="7">ECLA1</strain>
    </source>
</reference>
<dbReference type="AlphaFoldDB" id="A0AAE1CTR0"/>
<sequence>MAVKLFYMPMLAGLAFTFLSNILFSSTNENFSGFWLSYLMVNQYFIKPRAIYRELTDNHPFIGPLFYFLMGMMISLFFLNFFIAFLNEAYSSIHNQVRIESYKIREKTKMEYVYEFLGIESKITYDPQDDLRRKEREMDKDFMVELKRLKCD</sequence>
<evidence type="ECO:0000313" key="8">
    <source>
        <dbReference type="Proteomes" id="UP001283361"/>
    </source>
</evidence>
<dbReference type="Proteomes" id="UP001283361">
    <property type="component" value="Unassembled WGS sequence"/>
</dbReference>